<dbReference type="Gene3D" id="3.40.1550.10">
    <property type="entry name" value="CheC-like"/>
    <property type="match status" value="1"/>
</dbReference>
<accession>A0A4P7IHH2</accession>
<evidence type="ECO:0000256" key="2">
    <source>
        <dbReference type="ARBA" id="ARBA00004202"/>
    </source>
</evidence>
<name>A0A4P7IHH2_9ACTN</name>
<dbReference type="PANTHER" id="PTHR30034:SF6">
    <property type="entry name" value="YOP PROTEINS TRANSLOCATION PROTEIN Q"/>
    <property type="match status" value="1"/>
</dbReference>
<dbReference type="GO" id="GO:0003774">
    <property type="term" value="F:cytoskeletal motor activity"/>
    <property type="evidence" value="ECO:0007669"/>
    <property type="project" value="InterPro"/>
</dbReference>
<dbReference type="GO" id="GO:0050918">
    <property type="term" value="P:positive chemotaxis"/>
    <property type="evidence" value="ECO:0007669"/>
    <property type="project" value="TreeGrafter"/>
</dbReference>
<reference evidence="12 13" key="1">
    <citation type="submission" date="2019-03" db="EMBL/GenBank/DDBJ databases">
        <title>Three New Species of Nocardioides, Nocardioides euryhalodurans sp. nov., Nocardioides seonyuensis sp. nov. and Nocardioides eburneoflavus sp. nov. Iolated from Soil.</title>
        <authorList>
            <person name="Roh S.G."/>
            <person name="Lee C."/>
            <person name="Kim M.-K."/>
            <person name="Kim S.B."/>
        </authorList>
    </citation>
    <scope>NUCLEOTIDE SEQUENCE [LARGE SCALE GENOMIC DNA]</scope>
    <source>
        <strain evidence="12 13">MMS17-SY207-3</strain>
    </source>
</reference>
<evidence type="ECO:0000256" key="7">
    <source>
        <dbReference type="ARBA" id="ARBA00022779"/>
    </source>
</evidence>
<dbReference type="GO" id="GO:0009425">
    <property type="term" value="C:bacterial-type flagellum basal body"/>
    <property type="evidence" value="ECO:0007669"/>
    <property type="project" value="UniProtKB-SubCell"/>
</dbReference>
<keyword evidence="13" id="KW-1185">Reference proteome</keyword>
<dbReference type="SUPFAM" id="SSF101801">
    <property type="entry name" value="Surface presentation of antigens (SPOA)"/>
    <property type="match status" value="1"/>
</dbReference>
<dbReference type="EMBL" id="CP038436">
    <property type="protein sequence ID" value="QBX55231.1"/>
    <property type="molecule type" value="Genomic_DNA"/>
</dbReference>
<dbReference type="SUPFAM" id="SSF103039">
    <property type="entry name" value="CheC-like"/>
    <property type="match status" value="1"/>
</dbReference>
<keyword evidence="9" id="KW-0975">Bacterial flagellum</keyword>
<feature type="domain" description="Flagellar motor switch protein FliN-like C-terminal" evidence="11">
    <location>
        <begin position="258"/>
        <end position="324"/>
    </location>
</feature>
<proteinExistence type="inferred from homology"/>
<protein>
    <recommendedName>
        <fullName evidence="4">Flagellar motor switch protein FliM</fullName>
    </recommendedName>
</protein>
<evidence type="ECO:0000259" key="11">
    <source>
        <dbReference type="Pfam" id="PF01052"/>
    </source>
</evidence>
<dbReference type="Proteomes" id="UP000294853">
    <property type="component" value="Chromosome"/>
</dbReference>
<keyword evidence="12" id="KW-0969">Cilium</keyword>
<dbReference type="InterPro" id="IPR036429">
    <property type="entry name" value="SpoA-like_sf"/>
</dbReference>
<evidence type="ECO:0000256" key="3">
    <source>
        <dbReference type="ARBA" id="ARBA00011049"/>
    </source>
</evidence>
<evidence type="ECO:0000256" key="8">
    <source>
        <dbReference type="ARBA" id="ARBA00023136"/>
    </source>
</evidence>
<organism evidence="12 13">
    <name type="scientific">Nocardioides seonyuensis</name>
    <dbReference type="NCBI Taxonomy" id="2518371"/>
    <lineage>
        <taxon>Bacteria</taxon>
        <taxon>Bacillati</taxon>
        <taxon>Actinomycetota</taxon>
        <taxon>Actinomycetes</taxon>
        <taxon>Propionibacteriales</taxon>
        <taxon>Nocardioidaceae</taxon>
        <taxon>Nocardioides</taxon>
    </lineage>
</organism>
<keyword evidence="7" id="KW-0283">Flagellar rotation</keyword>
<dbReference type="CDD" id="cd17908">
    <property type="entry name" value="FliM"/>
    <property type="match status" value="1"/>
</dbReference>
<dbReference type="InterPro" id="IPR001689">
    <property type="entry name" value="Flag_FliM"/>
</dbReference>
<evidence type="ECO:0000256" key="9">
    <source>
        <dbReference type="ARBA" id="ARBA00023143"/>
    </source>
</evidence>
<gene>
    <name evidence="12" type="ORF">EXE58_07050</name>
</gene>
<sequence>MPQVHAAAADTGLVTLLDSSRRTSYGDARARRRAGSGAEPTPYDFRRPIQLSREHSRTLQVTLDSFARQSATVFTAALRTVCTTQLLGVAQQQYAEYVDTLDPTTYLVKFSAEPIAGLGLLNLPLPAVMSTIDHMLGGPGADEQPLRPLTDIESAVVQSLLDRVLGELQYSLAAIVEADAQRIGVEYSPQLAQVAGPSDTMVVASFDLVIKERSHRVTLALPFTGLHPHLVRSAAPSPVSSRERDQRALAAEQVDRRFRGVPVEAAVRFRPTRLDPDTLSSLAVGDVLRLSHPSTAPLDVMVGDTTFAHATPGTHGTRLAALVVSTSKENA</sequence>
<evidence type="ECO:0000313" key="12">
    <source>
        <dbReference type="EMBL" id="QBX55231.1"/>
    </source>
</evidence>
<evidence type="ECO:0000256" key="10">
    <source>
        <dbReference type="SAM" id="MobiDB-lite"/>
    </source>
</evidence>
<keyword evidence="5" id="KW-1003">Cell membrane</keyword>
<dbReference type="GO" id="GO:0005886">
    <property type="term" value="C:plasma membrane"/>
    <property type="evidence" value="ECO:0007669"/>
    <property type="project" value="UniProtKB-SubCell"/>
</dbReference>
<dbReference type="GO" id="GO:0071978">
    <property type="term" value="P:bacterial-type flagellum-dependent swarming motility"/>
    <property type="evidence" value="ECO:0007669"/>
    <property type="project" value="TreeGrafter"/>
</dbReference>
<dbReference type="Pfam" id="PF01052">
    <property type="entry name" value="FliMN_C"/>
    <property type="match status" value="1"/>
</dbReference>
<keyword evidence="12" id="KW-0966">Cell projection</keyword>
<evidence type="ECO:0000313" key="13">
    <source>
        <dbReference type="Proteomes" id="UP000294853"/>
    </source>
</evidence>
<dbReference type="InterPro" id="IPR001543">
    <property type="entry name" value="FliN-like_C"/>
</dbReference>
<evidence type="ECO:0000256" key="5">
    <source>
        <dbReference type="ARBA" id="ARBA00022475"/>
    </source>
</evidence>
<dbReference type="Gene3D" id="2.30.330.10">
    <property type="entry name" value="SpoA-like"/>
    <property type="match status" value="1"/>
</dbReference>
<dbReference type="Pfam" id="PF02154">
    <property type="entry name" value="FliM"/>
    <property type="match status" value="1"/>
</dbReference>
<evidence type="ECO:0000256" key="4">
    <source>
        <dbReference type="ARBA" id="ARBA00021898"/>
    </source>
</evidence>
<evidence type="ECO:0000256" key="6">
    <source>
        <dbReference type="ARBA" id="ARBA00022500"/>
    </source>
</evidence>
<dbReference type="InterPro" id="IPR028976">
    <property type="entry name" value="CheC-like_sf"/>
</dbReference>
<dbReference type="OrthoDB" id="5241113at2"/>
<comment type="similarity">
    <text evidence="3">Belongs to the FliM family.</text>
</comment>
<comment type="subcellular location">
    <subcellularLocation>
        <location evidence="1">Bacterial flagellum basal body</location>
    </subcellularLocation>
    <subcellularLocation>
        <location evidence="2">Cell membrane</location>
        <topology evidence="2">Peripheral membrane protein</topology>
    </subcellularLocation>
</comment>
<feature type="region of interest" description="Disordered" evidence="10">
    <location>
        <begin position="25"/>
        <end position="44"/>
    </location>
</feature>
<keyword evidence="6" id="KW-0145">Chemotaxis</keyword>
<dbReference type="AlphaFoldDB" id="A0A4P7IHH2"/>
<evidence type="ECO:0000256" key="1">
    <source>
        <dbReference type="ARBA" id="ARBA00004117"/>
    </source>
</evidence>
<dbReference type="PANTHER" id="PTHR30034">
    <property type="entry name" value="FLAGELLAR MOTOR SWITCH PROTEIN FLIM"/>
    <property type="match status" value="1"/>
</dbReference>
<keyword evidence="12" id="KW-0282">Flagellum</keyword>
<dbReference type="PIRSF" id="PIRSF002888">
    <property type="entry name" value="FliM"/>
    <property type="match status" value="1"/>
</dbReference>
<dbReference type="KEGG" id="nsn:EXE58_07050"/>
<keyword evidence="8" id="KW-0472">Membrane</keyword>